<dbReference type="Pfam" id="PF02661">
    <property type="entry name" value="Fic"/>
    <property type="match status" value="1"/>
</dbReference>
<dbReference type="AlphaFoldDB" id="A0A5C1QP07"/>
<keyword evidence="2" id="KW-0547">Nucleotide-binding</keyword>
<dbReference type="InterPro" id="IPR040198">
    <property type="entry name" value="Fido_containing"/>
</dbReference>
<reference evidence="5 6" key="1">
    <citation type="submission" date="2019-02" db="EMBL/GenBank/DDBJ databases">
        <title>Complete Genome Sequence and Methylome Analysis of free living Spirochaetas.</title>
        <authorList>
            <person name="Fomenkov A."/>
            <person name="Dubinina G."/>
            <person name="Leshcheva N."/>
            <person name="Mikheeva N."/>
            <person name="Grabovich M."/>
            <person name="Vincze T."/>
            <person name="Roberts R.J."/>
        </authorList>
    </citation>
    <scope>NUCLEOTIDE SEQUENCE [LARGE SCALE GENOMIC DNA]</scope>
    <source>
        <strain evidence="5 6">K2</strain>
    </source>
</reference>
<dbReference type="PROSITE" id="PS51459">
    <property type="entry name" value="FIDO"/>
    <property type="match status" value="1"/>
</dbReference>
<dbReference type="SUPFAM" id="SSF140931">
    <property type="entry name" value="Fic-like"/>
    <property type="match status" value="1"/>
</dbReference>
<dbReference type="PANTHER" id="PTHR13504:SF38">
    <property type="entry name" value="FIDO DOMAIN-CONTAINING PROTEIN"/>
    <property type="match status" value="1"/>
</dbReference>
<evidence type="ECO:0000313" key="6">
    <source>
        <dbReference type="Proteomes" id="UP000324209"/>
    </source>
</evidence>
<organism evidence="5 6">
    <name type="scientific">Oceanispirochaeta crateris</name>
    <dbReference type="NCBI Taxonomy" id="2518645"/>
    <lineage>
        <taxon>Bacteria</taxon>
        <taxon>Pseudomonadati</taxon>
        <taxon>Spirochaetota</taxon>
        <taxon>Spirochaetia</taxon>
        <taxon>Spirochaetales</taxon>
        <taxon>Spirochaetaceae</taxon>
        <taxon>Oceanispirochaeta</taxon>
    </lineage>
</organism>
<gene>
    <name evidence="5" type="ORF">EXM22_02100</name>
</gene>
<evidence type="ECO:0000256" key="2">
    <source>
        <dbReference type="PIRSR" id="PIRSR640198-2"/>
    </source>
</evidence>
<keyword evidence="2" id="KW-0067">ATP-binding</keyword>
<feature type="active site" evidence="1">
    <location>
        <position position="175"/>
    </location>
</feature>
<dbReference type="InterPro" id="IPR036597">
    <property type="entry name" value="Fido-like_dom_sf"/>
</dbReference>
<keyword evidence="6" id="KW-1185">Reference proteome</keyword>
<feature type="binding site" evidence="2">
    <location>
        <begin position="211"/>
        <end position="212"/>
    </location>
    <ligand>
        <name>ATP</name>
        <dbReference type="ChEBI" id="CHEBI:30616"/>
    </ligand>
</feature>
<dbReference type="PANTHER" id="PTHR13504">
    <property type="entry name" value="FIDO DOMAIN-CONTAINING PROTEIN DDB_G0283145"/>
    <property type="match status" value="1"/>
</dbReference>
<protein>
    <submittedName>
        <fullName evidence="5">Fic family protein</fullName>
    </submittedName>
</protein>
<feature type="site" description="Important for autoinhibition of adenylyltransferase activity" evidence="3">
    <location>
        <position position="46"/>
    </location>
</feature>
<feature type="binding site" evidence="2">
    <location>
        <begin position="179"/>
        <end position="186"/>
    </location>
    <ligand>
        <name>ATP</name>
        <dbReference type="ChEBI" id="CHEBI:30616"/>
    </ligand>
</feature>
<evidence type="ECO:0000259" key="4">
    <source>
        <dbReference type="PROSITE" id="PS51459"/>
    </source>
</evidence>
<dbReference type="GO" id="GO:0005524">
    <property type="term" value="F:ATP binding"/>
    <property type="evidence" value="ECO:0007669"/>
    <property type="project" value="UniProtKB-KW"/>
</dbReference>
<evidence type="ECO:0000256" key="3">
    <source>
        <dbReference type="PIRSR" id="PIRSR640198-3"/>
    </source>
</evidence>
<dbReference type="EMBL" id="CP036150">
    <property type="protein sequence ID" value="QEN09835.1"/>
    <property type="molecule type" value="Genomic_DNA"/>
</dbReference>
<dbReference type="OrthoDB" id="9813719at2"/>
<dbReference type="Gene3D" id="1.10.3290.10">
    <property type="entry name" value="Fido-like domain"/>
    <property type="match status" value="1"/>
</dbReference>
<dbReference type="Proteomes" id="UP000324209">
    <property type="component" value="Chromosome"/>
</dbReference>
<feature type="domain" description="Fido" evidence="4">
    <location>
        <begin position="96"/>
        <end position="232"/>
    </location>
</feature>
<name>A0A5C1QP07_9SPIO</name>
<proteinExistence type="predicted"/>
<evidence type="ECO:0000313" key="5">
    <source>
        <dbReference type="EMBL" id="QEN09835.1"/>
    </source>
</evidence>
<accession>A0A5C1QP07</accession>
<feature type="binding site" evidence="2">
    <location>
        <position position="219"/>
    </location>
    <ligand>
        <name>ATP</name>
        <dbReference type="ChEBI" id="CHEBI:30616"/>
    </ligand>
</feature>
<sequence length="306" mass="35234">MDPKLIKSIEGKKRELDSNRPLNTSIVKKLNEQFAVEWIYNSNAIEGNTLSLNETEIVLNSGVTIGGKTVNEHLEVINHQEGIQYLELLISKRTDFTEDSIKELHRLILKGIDDLEAGIYRRHNVRIVGARIIPPQAIKVKSLMSELMSWYYENMLSLPISVLAAQFHYKFVCIHPFIDGNGRVARLLMNLILMKNGFPPTVILKVDRKKYYRVLNEANIGNEESFENFIGRSIERSLIIYLNSIKPNTTEKQGFINLRDASKYCNYSQEYLSLLARKGKLSAVKINKEWVTTREAIEDYVKELKE</sequence>
<dbReference type="KEGG" id="ock:EXM22_02100"/>
<dbReference type="InterPro" id="IPR003812">
    <property type="entry name" value="Fido"/>
</dbReference>
<evidence type="ECO:0000256" key="1">
    <source>
        <dbReference type="PIRSR" id="PIRSR640198-1"/>
    </source>
</evidence>